<feature type="binding site" evidence="8">
    <location>
        <position position="50"/>
    </location>
    <ligand>
        <name>Na(+)</name>
        <dbReference type="ChEBI" id="CHEBI:29101"/>
        <label>1</label>
    </ligand>
</feature>
<evidence type="ECO:0000256" key="8">
    <source>
        <dbReference type="PIRSR" id="PIRSR600175-1"/>
    </source>
</evidence>
<dbReference type="PROSITE" id="PS50267">
    <property type="entry name" value="NA_NEUROTRAN_SYMP_3"/>
    <property type="match status" value="1"/>
</dbReference>
<dbReference type="PROSITE" id="PS00610">
    <property type="entry name" value="NA_NEUROTRAN_SYMP_1"/>
    <property type="match status" value="1"/>
</dbReference>
<feature type="transmembrane region" description="Helical" evidence="12">
    <location>
        <begin position="62"/>
        <end position="84"/>
    </location>
</feature>
<organism evidence="13 14">
    <name type="scientific">Drosophila kikkawai</name>
    <name type="common">Fruit fly</name>
    <dbReference type="NCBI Taxonomy" id="30033"/>
    <lineage>
        <taxon>Eukaryota</taxon>
        <taxon>Metazoa</taxon>
        <taxon>Ecdysozoa</taxon>
        <taxon>Arthropoda</taxon>
        <taxon>Hexapoda</taxon>
        <taxon>Insecta</taxon>
        <taxon>Pterygota</taxon>
        <taxon>Neoptera</taxon>
        <taxon>Endopterygota</taxon>
        <taxon>Diptera</taxon>
        <taxon>Brachycera</taxon>
        <taxon>Muscomorpha</taxon>
        <taxon>Ephydroidea</taxon>
        <taxon>Drosophilidae</taxon>
        <taxon>Drosophila</taxon>
        <taxon>Sophophora</taxon>
    </lineage>
</organism>
<feature type="transmembrane region" description="Helical" evidence="12">
    <location>
        <begin position="437"/>
        <end position="461"/>
    </location>
</feature>
<comment type="subcellular location">
    <subcellularLocation>
        <location evidence="1">Membrane</location>
        <topology evidence="1">Multi-pass membrane protein</topology>
    </subcellularLocation>
</comment>
<name>A0A6P4IM73_DROKI</name>
<feature type="transmembrane region" description="Helical" evidence="12">
    <location>
        <begin position="37"/>
        <end position="56"/>
    </location>
</feature>
<dbReference type="Pfam" id="PF00209">
    <property type="entry name" value="SNF"/>
    <property type="match status" value="1"/>
</dbReference>
<keyword evidence="13" id="KW-1185">Reference proteome</keyword>
<keyword evidence="4 10" id="KW-0812">Transmembrane</keyword>
<keyword evidence="8" id="KW-0915">Sodium</keyword>
<comment type="similarity">
    <text evidence="2 10">Belongs to the sodium:neurotransmitter symporter (SNF) (TC 2.A.22) family.</text>
</comment>
<keyword evidence="8" id="KW-0479">Metal-binding</keyword>
<dbReference type="GO" id="GO:0005886">
    <property type="term" value="C:plasma membrane"/>
    <property type="evidence" value="ECO:0007669"/>
    <property type="project" value="TreeGrafter"/>
</dbReference>
<dbReference type="PANTHER" id="PTHR11616:SF241">
    <property type="entry name" value="SODIUM- AND CHLORIDE-DEPENDENT GLYCINE TRANSPORTER 2"/>
    <property type="match status" value="1"/>
</dbReference>
<evidence type="ECO:0000256" key="9">
    <source>
        <dbReference type="PIRSR" id="PIRSR600175-2"/>
    </source>
</evidence>
<keyword evidence="5 10" id="KW-0769">Symport</keyword>
<feature type="transmembrane region" description="Helical" evidence="12">
    <location>
        <begin position="307"/>
        <end position="331"/>
    </location>
</feature>
<evidence type="ECO:0000256" key="2">
    <source>
        <dbReference type="ARBA" id="ARBA00006459"/>
    </source>
</evidence>
<dbReference type="GeneID" id="108079664"/>
<dbReference type="OrthoDB" id="6581954at2759"/>
<dbReference type="GO" id="GO:0046872">
    <property type="term" value="F:metal ion binding"/>
    <property type="evidence" value="ECO:0007669"/>
    <property type="project" value="UniProtKB-KW"/>
</dbReference>
<evidence type="ECO:0000256" key="3">
    <source>
        <dbReference type="ARBA" id="ARBA00022448"/>
    </source>
</evidence>
<feature type="binding site" evidence="8">
    <location>
        <position position="378"/>
    </location>
    <ligand>
        <name>Na(+)</name>
        <dbReference type="ChEBI" id="CHEBI:29101"/>
        <label>1</label>
    </ligand>
</feature>
<feature type="disulfide bond" evidence="9">
    <location>
        <begin position="148"/>
        <end position="157"/>
    </location>
</feature>
<feature type="transmembrane region" description="Helical" evidence="12">
    <location>
        <begin position="406"/>
        <end position="431"/>
    </location>
</feature>
<dbReference type="InterPro" id="IPR037272">
    <property type="entry name" value="SNS_sf"/>
</dbReference>
<feature type="transmembrane region" description="Helical" evidence="12">
    <location>
        <begin position="201"/>
        <end position="222"/>
    </location>
</feature>
<feature type="transmembrane region" description="Helical" evidence="12">
    <location>
        <begin position="274"/>
        <end position="295"/>
    </location>
</feature>
<accession>A0A6P4IM73</accession>
<keyword evidence="9" id="KW-1015">Disulfide bond</keyword>
<dbReference type="PRINTS" id="PR00176">
    <property type="entry name" value="NANEUSMPORT"/>
</dbReference>
<dbReference type="AlphaFoldDB" id="A0A6P4IM73"/>
<protein>
    <recommendedName>
        <fullName evidence="10">Transporter</fullName>
    </recommendedName>
</protein>
<evidence type="ECO:0000256" key="6">
    <source>
        <dbReference type="ARBA" id="ARBA00022989"/>
    </source>
</evidence>
<feature type="binding site" evidence="8">
    <location>
        <position position="381"/>
    </location>
    <ligand>
        <name>Na(+)</name>
        <dbReference type="ChEBI" id="CHEBI:29101"/>
        <label>1</label>
    </ligand>
</feature>
<feature type="transmembrane region" description="Helical" evidence="12">
    <location>
        <begin position="366"/>
        <end position="385"/>
    </location>
</feature>
<feature type="region of interest" description="Disordered" evidence="11">
    <location>
        <begin position="1"/>
        <end position="26"/>
    </location>
</feature>
<dbReference type="SUPFAM" id="SSF161070">
    <property type="entry name" value="SNF-like"/>
    <property type="match status" value="1"/>
</dbReference>
<dbReference type="GO" id="GO:0089718">
    <property type="term" value="P:amino acid import across plasma membrane"/>
    <property type="evidence" value="ECO:0007669"/>
    <property type="project" value="TreeGrafter"/>
</dbReference>
<feature type="binding site" evidence="8">
    <location>
        <position position="313"/>
    </location>
    <ligand>
        <name>Na(+)</name>
        <dbReference type="ChEBI" id="CHEBI:29101"/>
        <label>1</label>
    </ligand>
</feature>
<evidence type="ECO:0000256" key="11">
    <source>
        <dbReference type="SAM" id="MobiDB-lite"/>
    </source>
</evidence>
<feature type="transmembrane region" description="Helical" evidence="12">
    <location>
        <begin position="234"/>
        <end position="254"/>
    </location>
</feature>
<keyword evidence="3 10" id="KW-0813">Transport</keyword>
<feature type="transmembrane region" description="Helical" evidence="12">
    <location>
        <begin position="482"/>
        <end position="503"/>
    </location>
</feature>
<evidence type="ECO:0000256" key="7">
    <source>
        <dbReference type="ARBA" id="ARBA00023136"/>
    </source>
</evidence>
<evidence type="ECO:0000313" key="14">
    <source>
        <dbReference type="RefSeq" id="XP_017029550.2"/>
    </source>
</evidence>
<reference evidence="13" key="1">
    <citation type="submission" date="2025-05" db="UniProtKB">
        <authorList>
            <consortium name="RefSeq"/>
        </authorList>
    </citation>
    <scope>NUCLEOTIDE SEQUENCE [LARGE SCALE GENOMIC DNA]</scope>
    <source>
        <strain evidence="13">14028-0561.14</strain>
    </source>
</reference>
<sequence length="593" mass="68134">MANPNPETKANEKQPPRLAKRYKRDTERGRWKTKHEYILSLLGYAIGISNVWRFPYLCYRSGGAAFLIPYMFMVIVAGIPLFYMELLIGQFSSTGCTGMFRLAPLFRGAGIAQVIVNSYCVCYYSVLISYPLRMISYCFFKKVPWRDCTNSWNTENCVSVDQLGYQNQTGFTTSSEEFFNLEVLKLSSGISDLGGMVWQQLLSLFITWVIVYACLAGGIKTVGKVVYFTVPFPYLLLLILFVRGVSLPGAWVGIKFFLYPEWHRLLELKVWADAAIQMFFGLGPGWGGLINMASFSDFRNKPKYDTYFIVSLNVFTSIFAGFVVFSVLGFLSYKSGIPVEDVTTGGASLAFITYPEAITKMPVPQLWGLLFYVMLFLLGIDTVFVQLEAIMSSIMDEMRWLRRYKYVMIMVTCLLFFLCSTIMCTNGGMFILQLFDWYSSSLSVCVICMVEIFMVSWVYGIKNFMLDVEFMLGKRPSLYWKILWQWVTPLILIFMFITTIVFMRTITYNNIKYPAWAIVLGWATCVTSVMFIPLYILYIIIRKRSTLRSSLKRRLKPMDWTPADPEDRAAYEAFRRERNMPGFMSDSDSGGNK</sequence>
<feature type="binding site" evidence="8">
    <location>
        <position position="43"/>
    </location>
    <ligand>
        <name>Na(+)</name>
        <dbReference type="ChEBI" id="CHEBI:29101"/>
        <label>1</label>
    </ligand>
</feature>
<feature type="transmembrane region" description="Helical" evidence="12">
    <location>
        <begin position="515"/>
        <end position="541"/>
    </location>
</feature>
<feature type="binding site" evidence="8">
    <location>
        <position position="45"/>
    </location>
    <ligand>
        <name>Na(+)</name>
        <dbReference type="ChEBI" id="CHEBI:29101"/>
        <label>1</label>
    </ligand>
</feature>
<dbReference type="InterPro" id="IPR000175">
    <property type="entry name" value="Na/ntran_symport"/>
</dbReference>
<evidence type="ECO:0000256" key="5">
    <source>
        <dbReference type="ARBA" id="ARBA00022847"/>
    </source>
</evidence>
<dbReference type="RefSeq" id="XP_017029550.2">
    <property type="nucleotide sequence ID" value="XM_017174061.3"/>
</dbReference>
<dbReference type="PANTHER" id="PTHR11616">
    <property type="entry name" value="SODIUM/CHLORIDE DEPENDENT TRANSPORTER"/>
    <property type="match status" value="1"/>
</dbReference>
<evidence type="ECO:0000256" key="4">
    <source>
        <dbReference type="ARBA" id="ARBA00022692"/>
    </source>
</evidence>
<reference evidence="14" key="2">
    <citation type="submission" date="2025-08" db="UniProtKB">
        <authorList>
            <consortium name="RefSeq"/>
        </authorList>
    </citation>
    <scope>IDENTIFICATION</scope>
    <source>
        <strain evidence="14">14028-0561.14</strain>
        <tissue evidence="14">Whole fly</tissue>
    </source>
</reference>
<dbReference type="GO" id="GO:0005283">
    <property type="term" value="F:amino acid:sodium symporter activity"/>
    <property type="evidence" value="ECO:0007669"/>
    <property type="project" value="TreeGrafter"/>
</dbReference>
<proteinExistence type="inferred from homology"/>
<dbReference type="Proteomes" id="UP001652661">
    <property type="component" value="Chromosome 2L"/>
</dbReference>
<keyword evidence="7 12" id="KW-0472">Membrane</keyword>
<evidence type="ECO:0000256" key="12">
    <source>
        <dbReference type="SAM" id="Phobius"/>
    </source>
</evidence>
<feature type="transmembrane region" description="Helical" evidence="12">
    <location>
        <begin position="105"/>
        <end position="126"/>
    </location>
</feature>
<evidence type="ECO:0000256" key="1">
    <source>
        <dbReference type="ARBA" id="ARBA00004141"/>
    </source>
</evidence>
<keyword evidence="6 12" id="KW-1133">Transmembrane helix</keyword>
<gene>
    <name evidence="14" type="primary">Ntl</name>
</gene>
<evidence type="ECO:0000313" key="13">
    <source>
        <dbReference type="Proteomes" id="UP001652661"/>
    </source>
</evidence>
<evidence type="ECO:0000256" key="10">
    <source>
        <dbReference type="RuleBase" id="RU003732"/>
    </source>
</evidence>